<dbReference type="PaxDb" id="121845-A0A3Q0J007"/>
<keyword evidence="5" id="KW-0675">Receptor</keyword>
<dbReference type="GO" id="GO:0016020">
    <property type="term" value="C:membrane"/>
    <property type="evidence" value="ECO:0007669"/>
    <property type="project" value="UniProtKB-SubCell"/>
</dbReference>
<dbReference type="Proteomes" id="UP000079169">
    <property type="component" value="Unplaced"/>
</dbReference>
<keyword evidence="7" id="KW-0732">Signal</keyword>
<accession>A0A3Q0J007</accession>
<evidence type="ECO:0000256" key="3">
    <source>
        <dbReference type="ARBA" id="ARBA00022989"/>
    </source>
</evidence>
<dbReference type="KEGG" id="dci:113468783"/>
<dbReference type="SMR" id="A0A3Q0J007"/>
<dbReference type="Gene3D" id="3.40.50.2300">
    <property type="match status" value="1"/>
</dbReference>
<dbReference type="STRING" id="121845.A0A3Q0J007"/>
<comment type="subcellular location">
    <subcellularLocation>
        <location evidence="1">Membrane</location>
        <topology evidence="1">Multi-pass membrane protein</topology>
    </subcellularLocation>
</comment>
<protein>
    <submittedName>
        <fullName evidence="9">Metabotropic glutamate receptor 2-like</fullName>
    </submittedName>
</protein>
<evidence type="ECO:0000256" key="4">
    <source>
        <dbReference type="ARBA" id="ARBA00023136"/>
    </source>
</evidence>
<evidence type="ECO:0000256" key="2">
    <source>
        <dbReference type="ARBA" id="ARBA00022692"/>
    </source>
</evidence>
<dbReference type="GO" id="GO:0004930">
    <property type="term" value="F:G protein-coupled receptor activity"/>
    <property type="evidence" value="ECO:0007669"/>
    <property type="project" value="InterPro"/>
</dbReference>
<proteinExistence type="predicted"/>
<dbReference type="RefSeq" id="XP_026681771.1">
    <property type="nucleotide sequence ID" value="XM_026825970.1"/>
</dbReference>
<evidence type="ECO:0000256" key="6">
    <source>
        <dbReference type="ARBA" id="ARBA00023180"/>
    </source>
</evidence>
<evidence type="ECO:0000313" key="8">
    <source>
        <dbReference type="Proteomes" id="UP000079169"/>
    </source>
</evidence>
<keyword evidence="8" id="KW-1185">Reference proteome</keyword>
<dbReference type="PRINTS" id="PR00248">
    <property type="entry name" value="GPCRMGR"/>
</dbReference>
<dbReference type="SUPFAM" id="SSF53822">
    <property type="entry name" value="Periplasmic binding protein-like I"/>
    <property type="match status" value="1"/>
</dbReference>
<sequence length="127" mass="13838">MASINFEIRVILLTLQMTLILASPPMTKGPAQAKLDYIWPSKYSAEISGDVLLGGLMMIHSRSESSVCGPIMAQGGIQALETMLYTIDRINAELTMNLTLGAHVLDDCDQDTHGLEMAVDFIKGRVL</sequence>
<evidence type="ECO:0000313" key="9">
    <source>
        <dbReference type="RefSeq" id="XP_026681771.1"/>
    </source>
</evidence>
<keyword evidence="4" id="KW-0472">Membrane</keyword>
<evidence type="ECO:0000256" key="7">
    <source>
        <dbReference type="SAM" id="SignalP"/>
    </source>
</evidence>
<evidence type="ECO:0000256" key="5">
    <source>
        <dbReference type="ARBA" id="ARBA00023170"/>
    </source>
</evidence>
<keyword evidence="6" id="KW-0325">Glycoprotein</keyword>
<name>A0A3Q0J007_DIACI</name>
<feature type="chain" id="PRO_5018175890" evidence="7">
    <location>
        <begin position="23"/>
        <end position="127"/>
    </location>
</feature>
<organism evidence="8 9">
    <name type="scientific">Diaphorina citri</name>
    <name type="common">Asian citrus psyllid</name>
    <dbReference type="NCBI Taxonomy" id="121845"/>
    <lineage>
        <taxon>Eukaryota</taxon>
        <taxon>Metazoa</taxon>
        <taxon>Ecdysozoa</taxon>
        <taxon>Arthropoda</taxon>
        <taxon>Hexapoda</taxon>
        <taxon>Insecta</taxon>
        <taxon>Pterygota</taxon>
        <taxon>Neoptera</taxon>
        <taxon>Paraneoptera</taxon>
        <taxon>Hemiptera</taxon>
        <taxon>Sternorrhyncha</taxon>
        <taxon>Psylloidea</taxon>
        <taxon>Psyllidae</taxon>
        <taxon>Diaphorininae</taxon>
        <taxon>Diaphorina</taxon>
    </lineage>
</organism>
<keyword evidence="3" id="KW-1133">Transmembrane helix</keyword>
<evidence type="ECO:0000256" key="1">
    <source>
        <dbReference type="ARBA" id="ARBA00004141"/>
    </source>
</evidence>
<dbReference type="GeneID" id="113468783"/>
<dbReference type="InterPro" id="IPR028082">
    <property type="entry name" value="Peripla_BP_I"/>
</dbReference>
<gene>
    <name evidence="9" type="primary">LOC113468783</name>
</gene>
<feature type="signal peptide" evidence="7">
    <location>
        <begin position="1"/>
        <end position="22"/>
    </location>
</feature>
<keyword evidence="2" id="KW-0812">Transmembrane</keyword>
<dbReference type="PANTHER" id="PTHR24060">
    <property type="entry name" value="METABOTROPIC GLUTAMATE RECEPTOR"/>
    <property type="match status" value="1"/>
</dbReference>
<dbReference type="InterPro" id="IPR050726">
    <property type="entry name" value="mGluR"/>
</dbReference>
<dbReference type="InterPro" id="IPR000337">
    <property type="entry name" value="GPCR_3"/>
</dbReference>
<dbReference type="AlphaFoldDB" id="A0A3Q0J007"/>
<reference evidence="9" key="1">
    <citation type="submission" date="2025-08" db="UniProtKB">
        <authorList>
            <consortium name="RefSeq"/>
        </authorList>
    </citation>
    <scope>IDENTIFICATION</scope>
</reference>